<evidence type="ECO:0000256" key="1">
    <source>
        <dbReference type="SAM" id="MobiDB-lite"/>
    </source>
</evidence>
<dbReference type="Proteomes" id="UP001287286">
    <property type="component" value="Unassembled WGS sequence"/>
</dbReference>
<sequence length="140" mass="15558">MKLPTAQTALTYHEESDPTAGDGKFTLDIYQMELLDLGEEPEDGGTYSCLAPGCRKAFREPDVLEFHSKRCKKLKPTASYAASRIVPPTPYVAIERTSWSDVTQNAPAENHSTDGRQSNKLQVSASFTLYLNIETTPESW</sequence>
<proteinExistence type="predicted"/>
<evidence type="ECO:0008006" key="4">
    <source>
        <dbReference type="Google" id="ProtNLM"/>
    </source>
</evidence>
<feature type="compositionally biased region" description="Polar residues" evidence="1">
    <location>
        <begin position="1"/>
        <end position="10"/>
    </location>
</feature>
<gene>
    <name evidence="2" type="ORF">Purlil1_11514</name>
</gene>
<feature type="region of interest" description="Disordered" evidence="1">
    <location>
        <begin position="1"/>
        <end position="23"/>
    </location>
</feature>
<evidence type="ECO:0000313" key="2">
    <source>
        <dbReference type="EMBL" id="KAK4081922.1"/>
    </source>
</evidence>
<name>A0ABR0BKP4_PURLI</name>
<accession>A0ABR0BKP4</accession>
<protein>
    <recommendedName>
        <fullName evidence="4">C2H2-type domain-containing protein</fullName>
    </recommendedName>
</protein>
<organism evidence="2 3">
    <name type="scientific">Purpureocillium lilacinum</name>
    <name type="common">Paecilomyces lilacinus</name>
    <dbReference type="NCBI Taxonomy" id="33203"/>
    <lineage>
        <taxon>Eukaryota</taxon>
        <taxon>Fungi</taxon>
        <taxon>Dikarya</taxon>
        <taxon>Ascomycota</taxon>
        <taxon>Pezizomycotina</taxon>
        <taxon>Sordariomycetes</taxon>
        <taxon>Hypocreomycetidae</taxon>
        <taxon>Hypocreales</taxon>
        <taxon>Ophiocordycipitaceae</taxon>
        <taxon>Purpureocillium</taxon>
    </lineage>
</organism>
<dbReference type="EMBL" id="JAWRVI010000070">
    <property type="protein sequence ID" value="KAK4081922.1"/>
    <property type="molecule type" value="Genomic_DNA"/>
</dbReference>
<keyword evidence="3" id="KW-1185">Reference proteome</keyword>
<reference evidence="2 3" key="1">
    <citation type="journal article" date="2024" name="Microbiol. Resour. Announc.">
        <title>Genome annotations for the ascomycete fungi Trichoderma harzianum, Trichoderma aggressivum, and Purpureocillium lilacinum.</title>
        <authorList>
            <person name="Beijen E.P.W."/>
            <person name="Ohm R.A."/>
        </authorList>
    </citation>
    <scope>NUCLEOTIDE SEQUENCE [LARGE SCALE GENOMIC DNA]</scope>
    <source>
        <strain evidence="2 3">CBS 150709</strain>
    </source>
</reference>
<comment type="caution">
    <text evidence="2">The sequence shown here is derived from an EMBL/GenBank/DDBJ whole genome shotgun (WGS) entry which is preliminary data.</text>
</comment>
<evidence type="ECO:0000313" key="3">
    <source>
        <dbReference type="Proteomes" id="UP001287286"/>
    </source>
</evidence>